<dbReference type="PANTHER" id="PTHR32432">
    <property type="entry name" value="CELL DIVISION PROTEIN FTSA-RELATED"/>
    <property type="match status" value="1"/>
</dbReference>
<dbReference type="PIRSF" id="PIRSF019169">
    <property type="entry name" value="PilM"/>
    <property type="match status" value="1"/>
</dbReference>
<name>A0A1F8AR07_9BACT</name>
<dbReference type="Proteomes" id="UP000178603">
    <property type="component" value="Unassembled WGS sequence"/>
</dbReference>
<dbReference type="SUPFAM" id="SSF53067">
    <property type="entry name" value="Actin-like ATPase domain"/>
    <property type="match status" value="2"/>
</dbReference>
<comment type="caution">
    <text evidence="1">The sequence shown here is derived from an EMBL/GenBank/DDBJ whole genome shotgun (WGS) entry which is preliminary data.</text>
</comment>
<dbReference type="CDD" id="cd24049">
    <property type="entry name" value="ASKHA_NBD_PilM"/>
    <property type="match status" value="1"/>
</dbReference>
<dbReference type="EMBL" id="MGGW01000017">
    <property type="protein sequence ID" value="OGM54196.1"/>
    <property type="molecule type" value="Genomic_DNA"/>
</dbReference>
<protein>
    <recommendedName>
        <fullName evidence="3">SHS2 domain-containing protein</fullName>
    </recommendedName>
</protein>
<evidence type="ECO:0000313" key="2">
    <source>
        <dbReference type="Proteomes" id="UP000178603"/>
    </source>
</evidence>
<organism evidence="1 2">
    <name type="scientific">Candidatus Woesebacteria bacterium RIFCSPHIGHO2_12_FULL_41_24</name>
    <dbReference type="NCBI Taxonomy" id="1802510"/>
    <lineage>
        <taxon>Bacteria</taxon>
        <taxon>Candidatus Woeseibacteriota</taxon>
    </lineage>
</organism>
<proteinExistence type="predicted"/>
<reference evidence="1 2" key="1">
    <citation type="journal article" date="2016" name="Nat. Commun.">
        <title>Thousands of microbial genomes shed light on interconnected biogeochemical processes in an aquifer system.</title>
        <authorList>
            <person name="Anantharaman K."/>
            <person name="Brown C.T."/>
            <person name="Hug L.A."/>
            <person name="Sharon I."/>
            <person name="Castelle C.J."/>
            <person name="Probst A.J."/>
            <person name="Thomas B.C."/>
            <person name="Singh A."/>
            <person name="Wilkins M.J."/>
            <person name="Karaoz U."/>
            <person name="Brodie E.L."/>
            <person name="Williams K.H."/>
            <person name="Hubbard S.S."/>
            <person name="Banfield J.F."/>
        </authorList>
    </citation>
    <scope>NUCLEOTIDE SEQUENCE [LARGE SCALE GENOMIC DNA]</scope>
</reference>
<dbReference type="InterPro" id="IPR043129">
    <property type="entry name" value="ATPase_NBD"/>
</dbReference>
<dbReference type="InterPro" id="IPR050696">
    <property type="entry name" value="FtsA/MreB"/>
</dbReference>
<dbReference type="Pfam" id="PF11104">
    <property type="entry name" value="PilM_2"/>
    <property type="match status" value="1"/>
</dbReference>
<accession>A0A1F8AR07</accession>
<dbReference type="NCBIfam" id="TIGR01175">
    <property type="entry name" value="pilM"/>
    <property type="match status" value="1"/>
</dbReference>
<evidence type="ECO:0008006" key="3">
    <source>
        <dbReference type="Google" id="ProtNLM"/>
    </source>
</evidence>
<gene>
    <name evidence="1" type="ORF">A3E44_00755</name>
</gene>
<dbReference type="InterPro" id="IPR005883">
    <property type="entry name" value="PilM"/>
</dbReference>
<sequence>MSVGIDIGTKTIKIVELAKSAAKFRLKASGAIGYTGLEPERLNDEKDYVPIVEALKKLFKEAKIYDKKVSISLPESQVFTRTVSFPQLTDQEISSAVKWEAEQYIPIPLSEAVMQHQVLEKRDNMNPPDVLVLLVAAQKNLVEKYVRVVSLAGLNCVGVETELLAMIRSLAPIDQTVIIADIGAKGTDLAISKNGMLIFSRSIPTAGDAFTRAVAQSLGINAVQAEQYKRTYGLSKEQLEGKVKAALDPIVKIVAEEIKKAIHFYQSEEKGESPTSLILTGGASGMPDIVPTLSKFLGMEVIIGNPFSKIEMDLKVAASLQGYYPLYAVAVGLALRGE</sequence>
<dbReference type="PANTHER" id="PTHR32432:SF3">
    <property type="entry name" value="ETHANOLAMINE UTILIZATION PROTEIN EUTJ"/>
    <property type="match status" value="1"/>
</dbReference>
<dbReference type="Gene3D" id="3.30.420.40">
    <property type="match status" value="2"/>
</dbReference>
<evidence type="ECO:0000313" key="1">
    <source>
        <dbReference type="EMBL" id="OGM54196.1"/>
    </source>
</evidence>
<dbReference type="Gene3D" id="3.30.1490.300">
    <property type="match status" value="1"/>
</dbReference>
<dbReference type="AlphaFoldDB" id="A0A1F8AR07"/>